<dbReference type="Proteomes" id="UP000609121">
    <property type="component" value="Unassembled WGS sequence"/>
</dbReference>
<dbReference type="AlphaFoldDB" id="A0A8J6YTF7"/>
<dbReference type="SUPFAM" id="SSF53335">
    <property type="entry name" value="S-adenosyl-L-methionine-dependent methyltransferases"/>
    <property type="match status" value="1"/>
</dbReference>
<evidence type="ECO:0000313" key="9">
    <source>
        <dbReference type="Proteomes" id="UP000609121"/>
    </source>
</evidence>
<evidence type="ECO:0000256" key="4">
    <source>
        <dbReference type="ARBA" id="ARBA00022884"/>
    </source>
</evidence>
<reference evidence="8" key="1">
    <citation type="submission" date="2020-09" db="EMBL/GenBank/DDBJ databases">
        <title>A novel bacterium of genus Mangrovicoccus, isolated from South China Sea.</title>
        <authorList>
            <person name="Huang H."/>
            <person name="Mo K."/>
            <person name="Hu Y."/>
        </authorList>
    </citation>
    <scope>NUCLEOTIDE SEQUENCE</scope>
    <source>
        <strain evidence="8">HB182678</strain>
    </source>
</reference>
<dbReference type="PROSITE" id="PS51686">
    <property type="entry name" value="SAM_MT_RSMB_NOP"/>
    <property type="match status" value="1"/>
</dbReference>
<evidence type="ECO:0000313" key="8">
    <source>
        <dbReference type="EMBL" id="MBE3637177.1"/>
    </source>
</evidence>
<keyword evidence="2 5" id="KW-0808">Transferase</keyword>
<gene>
    <name evidence="8" type="ORF">ICN82_03035</name>
</gene>
<keyword evidence="9" id="KW-1185">Reference proteome</keyword>
<dbReference type="RefSeq" id="WP_193179483.1">
    <property type="nucleotide sequence ID" value="NZ_JACVXA010000006.1"/>
</dbReference>
<dbReference type="InterPro" id="IPR029063">
    <property type="entry name" value="SAM-dependent_MTases_sf"/>
</dbReference>
<accession>A0A8J6YTF7</accession>
<proteinExistence type="inferred from homology"/>
<evidence type="ECO:0000256" key="6">
    <source>
        <dbReference type="SAM" id="MobiDB-lite"/>
    </source>
</evidence>
<feature type="active site" description="Nucleophile" evidence="5">
    <location>
        <position position="340"/>
    </location>
</feature>
<dbReference type="GO" id="GO:0003723">
    <property type="term" value="F:RNA binding"/>
    <property type="evidence" value="ECO:0007669"/>
    <property type="project" value="UniProtKB-UniRule"/>
</dbReference>
<dbReference type="InterPro" id="IPR023267">
    <property type="entry name" value="RCMT"/>
</dbReference>
<feature type="compositionally biased region" description="Low complexity" evidence="6">
    <location>
        <begin position="93"/>
        <end position="102"/>
    </location>
</feature>
<evidence type="ECO:0000256" key="2">
    <source>
        <dbReference type="ARBA" id="ARBA00022679"/>
    </source>
</evidence>
<dbReference type="PANTHER" id="PTHR22807">
    <property type="entry name" value="NOP2 YEAST -RELATED NOL1/NOP2/FMU SUN DOMAIN-CONTAINING"/>
    <property type="match status" value="1"/>
</dbReference>
<evidence type="ECO:0000256" key="1">
    <source>
        <dbReference type="ARBA" id="ARBA00022603"/>
    </source>
</evidence>
<feature type="region of interest" description="Disordered" evidence="6">
    <location>
        <begin position="89"/>
        <end position="114"/>
    </location>
</feature>
<dbReference type="InterPro" id="IPR001678">
    <property type="entry name" value="MeTrfase_RsmB-F_NOP2_dom"/>
</dbReference>
<dbReference type="GO" id="GO:0001510">
    <property type="term" value="P:RNA methylation"/>
    <property type="evidence" value="ECO:0007669"/>
    <property type="project" value="InterPro"/>
</dbReference>
<feature type="binding site" evidence="5">
    <location>
        <position position="287"/>
    </location>
    <ligand>
        <name>S-adenosyl-L-methionine</name>
        <dbReference type="ChEBI" id="CHEBI:59789"/>
    </ligand>
</feature>
<sequence>MTPEARLAAAIGILDRVLAGEPAEKVLTGWARSSRFAGSKDRAAIRDHVFDALRRRRSLAATGGALSGRGLILGLLRAAGTDPAAVFTGQGHAPAPLSAAEAAEGRPPRAGAEAADCPDWLWDLSGAAQDAAIRAAWEIQRDAAPAGIRVHLGRIPREALAARLEAQGIATRPDPRSPSALVAPGRPRGLVQTAEYHDGLFEMQDPGSQWVADQVPLEPGQSLLDYCAGGGGKVLAVAARVAGEFHAHDGLPRRMADLPARAARAGTPVALHQPGGRLPVCDTVLADVPCSGSGTWRRAPDAKWRLTPQDLEETIALQAQILDRAAQLVRPGGYLVQATCSLLRGENEDQAEAFLARHPDFAAQSACTRLPDALADGYFVSVFRRTA</sequence>
<keyword evidence="1 5" id="KW-0489">Methyltransferase</keyword>
<comment type="caution">
    <text evidence="8">The sequence shown here is derived from an EMBL/GenBank/DDBJ whole genome shotgun (WGS) entry which is preliminary data.</text>
</comment>
<dbReference type="EMBL" id="JACVXA010000006">
    <property type="protein sequence ID" value="MBE3637177.1"/>
    <property type="molecule type" value="Genomic_DNA"/>
</dbReference>
<keyword evidence="4 5" id="KW-0694">RNA-binding</keyword>
<dbReference type="GO" id="GO:0008173">
    <property type="term" value="F:RNA methyltransferase activity"/>
    <property type="evidence" value="ECO:0007669"/>
    <property type="project" value="InterPro"/>
</dbReference>
<dbReference type="InterPro" id="IPR049560">
    <property type="entry name" value="MeTrfase_RsmB-F_NOP2_cat"/>
</dbReference>
<comment type="caution">
    <text evidence="5">Lacks conserved residue(s) required for the propagation of feature annotation.</text>
</comment>
<feature type="binding site" evidence="5">
    <location>
        <position position="249"/>
    </location>
    <ligand>
        <name>S-adenosyl-L-methionine</name>
        <dbReference type="ChEBI" id="CHEBI:59789"/>
    </ligand>
</feature>
<evidence type="ECO:0000256" key="3">
    <source>
        <dbReference type="ARBA" id="ARBA00022691"/>
    </source>
</evidence>
<keyword evidence="3 5" id="KW-0949">S-adenosyl-L-methionine</keyword>
<dbReference type="PANTHER" id="PTHR22807:SF53">
    <property type="entry name" value="RIBOSOMAL RNA SMALL SUBUNIT METHYLTRANSFERASE B-RELATED"/>
    <property type="match status" value="1"/>
</dbReference>
<evidence type="ECO:0000259" key="7">
    <source>
        <dbReference type="PROSITE" id="PS51686"/>
    </source>
</evidence>
<name>A0A8J6YTF7_9RHOB</name>
<dbReference type="PRINTS" id="PR02008">
    <property type="entry name" value="RCMTFAMILY"/>
</dbReference>
<comment type="similarity">
    <text evidence="5">Belongs to the class I-like SAM-binding methyltransferase superfamily. RsmB/NOP family.</text>
</comment>
<dbReference type="Pfam" id="PF01189">
    <property type="entry name" value="Methyltr_RsmB-F"/>
    <property type="match status" value="1"/>
</dbReference>
<feature type="domain" description="SAM-dependent MTase RsmB/NOP-type" evidence="7">
    <location>
        <begin position="136"/>
        <end position="387"/>
    </location>
</feature>
<evidence type="ECO:0000256" key="5">
    <source>
        <dbReference type="PROSITE-ProRule" id="PRU01023"/>
    </source>
</evidence>
<protein>
    <submittedName>
        <fullName evidence="8">RsmB/NOP family class I SAM-dependent RNA methyltransferase</fullName>
    </submittedName>
</protein>
<organism evidence="8 9">
    <name type="scientific">Mangrovicoccus algicola</name>
    <dbReference type="NCBI Taxonomy" id="2771008"/>
    <lineage>
        <taxon>Bacteria</taxon>
        <taxon>Pseudomonadati</taxon>
        <taxon>Pseudomonadota</taxon>
        <taxon>Alphaproteobacteria</taxon>
        <taxon>Rhodobacterales</taxon>
        <taxon>Paracoccaceae</taxon>
        <taxon>Mangrovicoccus</taxon>
    </lineage>
</organism>
<dbReference type="Gene3D" id="3.40.50.150">
    <property type="entry name" value="Vaccinia Virus protein VP39"/>
    <property type="match status" value="1"/>
</dbReference>